<evidence type="ECO:0000259" key="1">
    <source>
        <dbReference type="Pfam" id="PF15870"/>
    </source>
</evidence>
<reference evidence="2" key="2">
    <citation type="submission" date="2004-02" db="EMBL/GenBank/DDBJ databases">
        <authorList>
            <consortium name="Genoscope"/>
            <consortium name="Whitehead Institute Centre for Genome Research"/>
        </authorList>
    </citation>
    <scope>NUCLEOTIDE SEQUENCE</scope>
</reference>
<gene>
    <name evidence="2" type="ORF">GSTENG00009877001</name>
</gene>
<accession>Q4SZE8</accession>
<dbReference type="Pfam" id="PF15870">
    <property type="entry name" value="EloA-BP1"/>
    <property type="match status" value="1"/>
</dbReference>
<feature type="non-terminal residue" evidence="2">
    <location>
        <position position="1"/>
    </location>
</feature>
<proteinExistence type="predicted"/>
<sequence length="61" mass="6896">PAPNKRKMKQCESTKDKVPHDVRQRYVSIFTEEFLKTTANVNEAFEKLSKGSAVAAELLSQ</sequence>
<organism evidence="2">
    <name type="scientific">Tetraodon nigroviridis</name>
    <name type="common">Spotted green pufferfish</name>
    <name type="synonym">Chelonodon nigroviridis</name>
    <dbReference type="NCBI Taxonomy" id="99883"/>
    <lineage>
        <taxon>Eukaryota</taxon>
        <taxon>Metazoa</taxon>
        <taxon>Chordata</taxon>
        <taxon>Craniata</taxon>
        <taxon>Vertebrata</taxon>
        <taxon>Euteleostomi</taxon>
        <taxon>Actinopterygii</taxon>
        <taxon>Neopterygii</taxon>
        <taxon>Teleostei</taxon>
        <taxon>Neoteleostei</taxon>
        <taxon>Acanthomorphata</taxon>
        <taxon>Eupercaria</taxon>
        <taxon>Tetraodontiformes</taxon>
        <taxon>Tetradontoidea</taxon>
        <taxon>Tetraodontidae</taxon>
        <taxon>Tetraodon</taxon>
    </lineage>
</organism>
<dbReference type="KEGG" id="tng:GSTEN00009877G001"/>
<reference evidence="2" key="1">
    <citation type="journal article" date="2004" name="Nature">
        <title>Genome duplication in the teleost fish Tetraodon nigroviridis reveals the early vertebrate proto-karyotype.</title>
        <authorList>
            <person name="Jaillon O."/>
            <person name="Aury J.-M."/>
            <person name="Brunet F."/>
            <person name="Petit J.-L."/>
            <person name="Stange-Thomann N."/>
            <person name="Mauceli E."/>
            <person name="Bouneau L."/>
            <person name="Fischer C."/>
            <person name="Ozouf-Costaz C."/>
            <person name="Bernot A."/>
            <person name="Nicaud S."/>
            <person name="Jaffe D."/>
            <person name="Fisher S."/>
            <person name="Lutfalla G."/>
            <person name="Dossat C."/>
            <person name="Segurens B."/>
            <person name="Dasilva C."/>
            <person name="Salanoubat M."/>
            <person name="Levy M."/>
            <person name="Boudet N."/>
            <person name="Castellano S."/>
            <person name="Anthouard V."/>
            <person name="Jubin C."/>
            <person name="Castelli V."/>
            <person name="Katinka M."/>
            <person name="Vacherie B."/>
            <person name="Biemont C."/>
            <person name="Skalli Z."/>
            <person name="Cattolico L."/>
            <person name="Poulain J."/>
            <person name="De Berardinis V."/>
            <person name="Cruaud C."/>
            <person name="Duprat S."/>
            <person name="Brottier P."/>
            <person name="Coutanceau J.-P."/>
            <person name="Gouzy J."/>
            <person name="Parra G."/>
            <person name="Lardier G."/>
            <person name="Chapple C."/>
            <person name="McKernan K.J."/>
            <person name="McEwan P."/>
            <person name="Bosak S."/>
            <person name="Kellis M."/>
            <person name="Volff J.-N."/>
            <person name="Guigo R."/>
            <person name="Zody M.C."/>
            <person name="Mesirov J."/>
            <person name="Lindblad-Toh K."/>
            <person name="Birren B."/>
            <person name="Nusbaum C."/>
            <person name="Kahn D."/>
            <person name="Robinson-Rechavi M."/>
            <person name="Laudet V."/>
            <person name="Schachter V."/>
            <person name="Quetier F."/>
            <person name="Saurin W."/>
            <person name="Scarpelli C."/>
            <person name="Wincker P."/>
            <person name="Lander E.S."/>
            <person name="Weissenbach J."/>
            <person name="Roest Crollius H."/>
        </authorList>
    </citation>
    <scope>NUCLEOTIDE SEQUENCE [LARGE SCALE GENOMIC DNA]</scope>
</reference>
<protein>
    <submittedName>
        <fullName evidence="2">(spotted green pufferfish) hypothetical protein</fullName>
    </submittedName>
</protein>
<dbReference type="AlphaFoldDB" id="Q4SZE8"/>
<feature type="domain" description="RNA exonuclease 1 homolog-like" evidence="1">
    <location>
        <begin position="13"/>
        <end position="50"/>
    </location>
</feature>
<dbReference type="EMBL" id="CAAE01011679">
    <property type="protein sequence ID" value="CAF93984.1"/>
    <property type="molecule type" value="Genomic_DNA"/>
</dbReference>
<dbReference type="OrthoDB" id="206335at2759"/>
<comment type="caution">
    <text evidence="2">The sequence shown here is derived from an EMBL/GenBank/DDBJ whole genome shotgun (WGS) entry which is preliminary data.</text>
</comment>
<evidence type="ECO:0000313" key="2">
    <source>
        <dbReference type="EMBL" id="CAF93984.1"/>
    </source>
</evidence>
<name>Q4SZE8_TETNG</name>
<dbReference type="InterPro" id="IPR031736">
    <property type="entry name" value="REXO1-like_dom"/>
</dbReference>